<dbReference type="GO" id="GO:0016853">
    <property type="term" value="F:isomerase activity"/>
    <property type="evidence" value="ECO:0007669"/>
    <property type="project" value="UniProtKB-KW"/>
</dbReference>
<dbReference type="Gene3D" id="3.40.30.10">
    <property type="entry name" value="Glutaredoxin"/>
    <property type="match status" value="1"/>
</dbReference>
<keyword evidence="2" id="KW-0732">Signal</keyword>
<keyword evidence="4" id="KW-1015">Disulfide bond</keyword>
<dbReference type="GO" id="GO:0016491">
    <property type="term" value="F:oxidoreductase activity"/>
    <property type="evidence" value="ECO:0007669"/>
    <property type="project" value="UniProtKB-KW"/>
</dbReference>
<dbReference type="PANTHER" id="PTHR13887">
    <property type="entry name" value="GLUTATHIONE S-TRANSFERASE KAPPA"/>
    <property type="match status" value="1"/>
</dbReference>
<dbReference type="KEGG" id="ome:OLMES_4751"/>
<evidence type="ECO:0000256" key="1">
    <source>
        <dbReference type="ARBA" id="ARBA00005791"/>
    </source>
</evidence>
<comment type="similarity">
    <text evidence="1">Belongs to the thioredoxin family. DsbA subfamily.</text>
</comment>
<keyword evidence="6" id="KW-0812">Transmembrane</keyword>
<evidence type="ECO:0000256" key="2">
    <source>
        <dbReference type="ARBA" id="ARBA00022729"/>
    </source>
</evidence>
<evidence type="ECO:0000256" key="3">
    <source>
        <dbReference type="ARBA" id="ARBA00023002"/>
    </source>
</evidence>
<evidence type="ECO:0000256" key="5">
    <source>
        <dbReference type="ARBA" id="ARBA00023284"/>
    </source>
</evidence>
<keyword evidence="6" id="KW-1133">Transmembrane helix</keyword>
<dbReference type="InterPro" id="IPR012336">
    <property type="entry name" value="Thioredoxin-like_fold"/>
</dbReference>
<dbReference type="PANTHER" id="PTHR13887:SF14">
    <property type="entry name" value="DISULFIDE BOND FORMATION PROTEIN D"/>
    <property type="match status" value="1"/>
</dbReference>
<dbReference type="AlphaFoldDB" id="A0A1Y0IEP3"/>
<evidence type="ECO:0000313" key="8">
    <source>
        <dbReference type="EMBL" id="ARU58740.1"/>
    </source>
</evidence>
<evidence type="ECO:0000313" key="9">
    <source>
        <dbReference type="Proteomes" id="UP000196027"/>
    </source>
</evidence>
<keyword evidence="5" id="KW-0676">Redox-active center</keyword>
<reference evidence="8 9" key="1">
    <citation type="submission" date="2017-05" db="EMBL/GenBank/DDBJ databases">
        <title>Genomic insights into alkan degradation activity of Oleiphilus messinensis.</title>
        <authorList>
            <person name="Kozyavkin S.A."/>
            <person name="Slesarev A.I."/>
            <person name="Golyshin P.N."/>
            <person name="Korzhenkov A."/>
            <person name="Golyshina O.N."/>
            <person name="Toshchakov S.V."/>
        </authorList>
    </citation>
    <scope>NUCLEOTIDE SEQUENCE [LARGE SCALE GENOMIC DNA]</scope>
    <source>
        <strain evidence="8 9">ME102</strain>
    </source>
</reference>
<evidence type="ECO:0000256" key="4">
    <source>
        <dbReference type="ARBA" id="ARBA00023157"/>
    </source>
</evidence>
<accession>A0A1Y0IEP3</accession>
<keyword evidence="9" id="KW-1185">Reference proteome</keyword>
<keyword evidence="3" id="KW-0560">Oxidoreductase</keyword>
<dbReference type="Pfam" id="PF13462">
    <property type="entry name" value="Thioredoxin_4"/>
    <property type="match status" value="1"/>
</dbReference>
<dbReference type="RefSeq" id="WP_087463482.1">
    <property type="nucleotide sequence ID" value="NZ_CP021425.1"/>
</dbReference>
<keyword evidence="8" id="KW-0413">Isomerase</keyword>
<dbReference type="InterPro" id="IPR036249">
    <property type="entry name" value="Thioredoxin-like_sf"/>
</dbReference>
<dbReference type="Proteomes" id="UP000196027">
    <property type="component" value="Chromosome"/>
</dbReference>
<dbReference type="InterPro" id="IPR013766">
    <property type="entry name" value="Thioredoxin_domain"/>
</dbReference>
<proteinExistence type="inferred from homology"/>
<feature type="domain" description="Thioredoxin" evidence="7">
    <location>
        <begin position="169"/>
        <end position="349"/>
    </location>
</feature>
<sequence length="353" mass="40043">MTKNTSDTLRQRLLIAFGAFAVGMLVATTLTYQQSENSGTTDSPAVLLNYKGKDYRLDELPVSIALAYSDLEHETYENKQLLLIDAGLQLHVAQFARDKQLSFDEARQQLFSISPITEQAIEQFWKDNQEQIGQPFFAVKENIRQYLTQKQEQEKKNQIYSALTQFGDLTVLLPKPVRQKVDIDTEDYPTKGPEKAPLHIVEFADYQCPHCKTAFNTLNQLIEQYPEAIKLTFIDFPINSSGVSKKVAEAAYCAGEQGQFWPYHALAFQQQSDLDKDWPLETATNLKLNLDKFRSCLTSLPAREHVQRGQKAGWDLNVRGTPTLFINGRKFDGHDLKAELTEYIAGKAADSNH</sequence>
<feature type="transmembrane region" description="Helical" evidence="6">
    <location>
        <begin position="12"/>
        <end position="32"/>
    </location>
</feature>
<organism evidence="8 9">
    <name type="scientific">Oleiphilus messinensis</name>
    <dbReference type="NCBI Taxonomy" id="141451"/>
    <lineage>
        <taxon>Bacteria</taxon>
        <taxon>Pseudomonadati</taxon>
        <taxon>Pseudomonadota</taxon>
        <taxon>Gammaproteobacteria</taxon>
        <taxon>Oceanospirillales</taxon>
        <taxon>Oleiphilaceae</taxon>
        <taxon>Oleiphilus</taxon>
    </lineage>
</organism>
<dbReference type="SUPFAM" id="SSF52833">
    <property type="entry name" value="Thioredoxin-like"/>
    <property type="match status" value="1"/>
</dbReference>
<gene>
    <name evidence="8" type="ORF">OLMES_4751</name>
</gene>
<dbReference type="EMBL" id="CP021425">
    <property type="protein sequence ID" value="ARU58740.1"/>
    <property type="molecule type" value="Genomic_DNA"/>
</dbReference>
<keyword evidence="6" id="KW-0472">Membrane</keyword>
<dbReference type="PROSITE" id="PS51352">
    <property type="entry name" value="THIOREDOXIN_2"/>
    <property type="match status" value="1"/>
</dbReference>
<protein>
    <submittedName>
        <fullName evidence="8">Protein-disulfide isomerase</fullName>
    </submittedName>
</protein>
<dbReference type="OrthoDB" id="9780340at2"/>
<name>A0A1Y0IEP3_9GAMM</name>
<evidence type="ECO:0000259" key="7">
    <source>
        <dbReference type="PROSITE" id="PS51352"/>
    </source>
</evidence>
<evidence type="ECO:0000256" key="6">
    <source>
        <dbReference type="SAM" id="Phobius"/>
    </source>
</evidence>